<organism evidence="1 2">
    <name type="scientific">Caballeronia novacaledonica</name>
    <dbReference type="NCBI Taxonomy" id="1544861"/>
    <lineage>
        <taxon>Bacteria</taxon>
        <taxon>Pseudomonadati</taxon>
        <taxon>Pseudomonadota</taxon>
        <taxon>Betaproteobacteria</taxon>
        <taxon>Burkholderiales</taxon>
        <taxon>Burkholderiaceae</taxon>
        <taxon>Caballeronia</taxon>
    </lineage>
</organism>
<gene>
    <name evidence="1" type="ORF">CBA19CS22_03980</name>
</gene>
<protein>
    <submittedName>
        <fullName evidence="1">ATP-dependent DNA ligase</fullName>
    </submittedName>
</protein>
<sequence length="551" mass="61043">MKRFATLYAALDATTSTNEKLEALIAYFSGAQPEDAAWASYFLAGGKPRQSVPTRLLVEFARERAGLPEWLFEESYQAVGDLAETIAHVLPPASGESSLGLAQWIEERVLTLRGANPAELRDKLLSYWDELNWSERFLLTKLIGGGFRVGVARQLVVRALAEVAAVDHKRIAQRMVGWTDSRQAPSAARYLRLIAPAAEGDDVDTPHESDIGLPFPFFLAHPLQADPATLGSPGDWIVEWKWDGIRAQLVKRAGRVWIWSRGEDLVTERFPELASLGAALPDGTVIDGEILAWEPGANAPLPFARLQPRITRKSLTKKVLADSPAALLAYDLLEADGRDLRTAPLHERRARLDALASSLAVDVLRVSPMVVASDWEALGALRDESRARGVEGLMLKERASMYGVGRTKASGTWWKWKIDPYAIDAVLLYAQRGHGRRASLYTDFTFAVWDEADGARTLVPFAKAYSGLTDEEMRQVDAIVRKTTIEKFGPVRSVTPTLVFEIGFEGIQASPRHKSGIAVRFPRMLRWRTDKKIEDADTLDMLKGFLNEATA</sequence>
<dbReference type="EMBL" id="BPUR01000001">
    <property type="protein sequence ID" value="GJH15660.1"/>
    <property type="molecule type" value="Genomic_DNA"/>
</dbReference>
<comment type="caution">
    <text evidence="1">The sequence shown here is derived from an EMBL/GenBank/DDBJ whole genome shotgun (WGS) entry which is preliminary data.</text>
</comment>
<evidence type="ECO:0000313" key="2">
    <source>
        <dbReference type="Proteomes" id="UP001055013"/>
    </source>
</evidence>
<proteinExistence type="predicted"/>
<reference evidence="1" key="1">
    <citation type="submission" date="2021-09" db="EMBL/GenBank/DDBJ databases">
        <title>Isolation and characterization of 3-chlorobenzoate degrading bacteria from soils in Shizuoka.</title>
        <authorList>
            <person name="Ifat A."/>
            <person name="Ogawa N."/>
            <person name="Kimbara K."/>
            <person name="Moriuchi R."/>
            <person name="Dohra H."/>
            <person name="Shintani M."/>
        </authorList>
    </citation>
    <scope>NUCLEOTIDE SEQUENCE</scope>
    <source>
        <strain evidence="1">19CS2-2</strain>
    </source>
</reference>
<keyword evidence="2" id="KW-1185">Reference proteome</keyword>
<keyword evidence="1" id="KW-0436">Ligase</keyword>
<evidence type="ECO:0000313" key="1">
    <source>
        <dbReference type="EMBL" id="GJH15660.1"/>
    </source>
</evidence>
<accession>A0ACB5QM01</accession>
<name>A0ACB5QM01_9BURK</name>
<dbReference type="Proteomes" id="UP001055013">
    <property type="component" value="Unassembled WGS sequence"/>
</dbReference>